<protein>
    <recommendedName>
        <fullName evidence="2">F-box domain-containing protein</fullName>
    </recommendedName>
</protein>
<feature type="domain" description="F-box" evidence="2">
    <location>
        <begin position="261"/>
        <end position="312"/>
    </location>
</feature>
<dbReference type="AlphaFoldDB" id="A0A5C3KSY5"/>
<dbReference type="STRING" id="230819.A0A5C3KSY5"/>
<dbReference type="InterPro" id="IPR001810">
    <property type="entry name" value="F-box_dom"/>
</dbReference>
<feature type="compositionally biased region" description="Polar residues" evidence="1">
    <location>
        <begin position="723"/>
        <end position="733"/>
    </location>
</feature>
<feature type="region of interest" description="Disordered" evidence="1">
    <location>
        <begin position="713"/>
        <end position="733"/>
    </location>
</feature>
<dbReference type="InterPro" id="IPR032675">
    <property type="entry name" value="LRR_dom_sf"/>
</dbReference>
<dbReference type="SUPFAM" id="SSF52047">
    <property type="entry name" value="RNI-like"/>
    <property type="match status" value="1"/>
</dbReference>
<dbReference type="CDD" id="cd09917">
    <property type="entry name" value="F-box_SF"/>
    <property type="match status" value="1"/>
</dbReference>
<keyword evidence="4" id="KW-1185">Reference proteome</keyword>
<accession>A0A5C3KSY5</accession>
<evidence type="ECO:0000259" key="2">
    <source>
        <dbReference type="Pfam" id="PF12937"/>
    </source>
</evidence>
<evidence type="ECO:0000256" key="1">
    <source>
        <dbReference type="SAM" id="MobiDB-lite"/>
    </source>
</evidence>
<dbReference type="SUPFAM" id="SSF81383">
    <property type="entry name" value="F-box domain"/>
    <property type="match status" value="1"/>
</dbReference>
<dbReference type="InterPro" id="IPR036047">
    <property type="entry name" value="F-box-like_dom_sf"/>
</dbReference>
<evidence type="ECO:0000313" key="4">
    <source>
        <dbReference type="Proteomes" id="UP000307440"/>
    </source>
</evidence>
<dbReference type="OrthoDB" id="3252356at2759"/>
<dbReference type="Gene3D" id="1.20.1280.50">
    <property type="match status" value="1"/>
</dbReference>
<sequence>MYTMRLDSMQDYQGTIWPNRAHNKVAFKLPVVNTTQDPYESPPPCIPATIYRHMQPPYATASSYQPPPPSVLDNLTREPAAVYYAPHQNNLPPGCYRPTEPPQAIDMLIAIEIQRRQQLRSEKEPPAGSGDSACELILDLCIFAVWLFMASLPTLTPNLSLEDRHKWLGSILSDANRSTMYTRHPDPPALSGSHKYLGVFSHDYLFNAPGVDEVAPSKTRLHAHTGASSMKVFLRLRNFFSRLPGHPRRRLSQWAAHHPMDELPNEILAYVFSLIILDPEEDPSFVSRIVQVCRRWRELAIATAGLWSRIVFTFPVSNGQIVYAAIALERSASHPLSILLDFRDPEWDWEEDSHRFQSSTMDSIVQLLQPQATRWRKFDILTDTWIPIYTFLRSTNETRNLPMLESLSLSRCNAYFAAHGQSFQPESLRSPLSLFGGEYVPRLREVSLVGVHVDWDNSPLQNLHRLEFKYHASDVMPTIHQFVAILNNCPELVDLSIIGWGPVLDPPDTTTVTTIPLHNLEKLSFGFIDMEYSTTLLSLFHLPALKEVFLEDVSKTVNPLETHDSSDILEWLYTSQPTQRASFSGPLTLTNPIPLQHVRDLQLQSVRSTEDHFARFFRCFPHLSKLWCSDVPDEALLALSPQTEEPTRRSGSNVHCVCPSLTDLYFQDANEAILVEMVVNRSVCGSGKPFKNVTIEYVRNACPPSSSDVHARLDKSGIKVVGSPNTSEASDSE</sequence>
<organism evidence="3 4">
    <name type="scientific">Coprinopsis marcescibilis</name>
    <name type="common">Agaric fungus</name>
    <name type="synonym">Psathyrella marcescibilis</name>
    <dbReference type="NCBI Taxonomy" id="230819"/>
    <lineage>
        <taxon>Eukaryota</taxon>
        <taxon>Fungi</taxon>
        <taxon>Dikarya</taxon>
        <taxon>Basidiomycota</taxon>
        <taxon>Agaricomycotina</taxon>
        <taxon>Agaricomycetes</taxon>
        <taxon>Agaricomycetidae</taxon>
        <taxon>Agaricales</taxon>
        <taxon>Agaricineae</taxon>
        <taxon>Psathyrellaceae</taxon>
        <taxon>Coprinopsis</taxon>
    </lineage>
</organism>
<dbReference type="Gene3D" id="3.80.10.10">
    <property type="entry name" value="Ribonuclease Inhibitor"/>
    <property type="match status" value="1"/>
</dbReference>
<proteinExistence type="predicted"/>
<reference evidence="3 4" key="1">
    <citation type="journal article" date="2019" name="Nat. Ecol. Evol.">
        <title>Megaphylogeny resolves global patterns of mushroom evolution.</title>
        <authorList>
            <person name="Varga T."/>
            <person name="Krizsan K."/>
            <person name="Foldi C."/>
            <person name="Dima B."/>
            <person name="Sanchez-Garcia M."/>
            <person name="Sanchez-Ramirez S."/>
            <person name="Szollosi G.J."/>
            <person name="Szarkandi J.G."/>
            <person name="Papp V."/>
            <person name="Albert L."/>
            <person name="Andreopoulos W."/>
            <person name="Angelini C."/>
            <person name="Antonin V."/>
            <person name="Barry K.W."/>
            <person name="Bougher N.L."/>
            <person name="Buchanan P."/>
            <person name="Buyck B."/>
            <person name="Bense V."/>
            <person name="Catcheside P."/>
            <person name="Chovatia M."/>
            <person name="Cooper J."/>
            <person name="Damon W."/>
            <person name="Desjardin D."/>
            <person name="Finy P."/>
            <person name="Geml J."/>
            <person name="Haridas S."/>
            <person name="Hughes K."/>
            <person name="Justo A."/>
            <person name="Karasinski D."/>
            <person name="Kautmanova I."/>
            <person name="Kiss B."/>
            <person name="Kocsube S."/>
            <person name="Kotiranta H."/>
            <person name="LaButti K.M."/>
            <person name="Lechner B.E."/>
            <person name="Liimatainen K."/>
            <person name="Lipzen A."/>
            <person name="Lukacs Z."/>
            <person name="Mihaltcheva S."/>
            <person name="Morgado L.N."/>
            <person name="Niskanen T."/>
            <person name="Noordeloos M.E."/>
            <person name="Ohm R.A."/>
            <person name="Ortiz-Santana B."/>
            <person name="Ovrebo C."/>
            <person name="Racz N."/>
            <person name="Riley R."/>
            <person name="Savchenko A."/>
            <person name="Shiryaev A."/>
            <person name="Soop K."/>
            <person name="Spirin V."/>
            <person name="Szebenyi C."/>
            <person name="Tomsovsky M."/>
            <person name="Tulloss R.E."/>
            <person name="Uehling J."/>
            <person name="Grigoriev I.V."/>
            <person name="Vagvolgyi C."/>
            <person name="Papp T."/>
            <person name="Martin F.M."/>
            <person name="Miettinen O."/>
            <person name="Hibbett D.S."/>
            <person name="Nagy L.G."/>
        </authorList>
    </citation>
    <scope>NUCLEOTIDE SEQUENCE [LARGE SCALE GENOMIC DNA]</scope>
    <source>
        <strain evidence="3 4">CBS 121175</strain>
    </source>
</reference>
<name>A0A5C3KSY5_COPMA</name>
<gene>
    <name evidence="3" type="ORF">FA15DRAFT_694869</name>
</gene>
<dbReference type="Pfam" id="PF12937">
    <property type="entry name" value="F-box-like"/>
    <property type="match status" value="1"/>
</dbReference>
<dbReference type="EMBL" id="ML210213">
    <property type="protein sequence ID" value="TFK23719.1"/>
    <property type="molecule type" value="Genomic_DNA"/>
</dbReference>
<dbReference type="Proteomes" id="UP000307440">
    <property type="component" value="Unassembled WGS sequence"/>
</dbReference>
<evidence type="ECO:0000313" key="3">
    <source>
        <dbReference type="EMBL" id="TFK23719.1"/>
    </source>
</evidence>